<evidence type="ECO:0000256" key="1">
    <source>
        <dbReference type="SAM" id="MobiDB-lite"/>
    </source>
</evidence>
<dbReference type="AlphaFoldDB" id="N1Q724"/>
<accession>N1Q724</accession>
<organism evidence="2 3">
    <name type="scientific">Pseudocercospora fijiensis (strain CIRAD86)</name>
    <name type="common">Black leaf streak disease fungus</name>
    <name type="synonym">Mycosphaerella fijiensis</name>
    <dbReference type="NCBI Taxonomy" id="383855"/>
    <lineage>
        <taxon>Eukaryota</taxon>
        <taxon>Fungi</taxon>
        <taxon>Dikarya</taxon>
        <taxon>Ascomycota</taxon>
        <taxon>Pezizomycotina</taxon>
        <taxon>Dothideomycetes</taxon>
        <taxon>Dothideomycetidae</taxon>
        <taxon>Mycosphaerellales</taxon>
        <taxon>Mycosphaerellaceae</taxon>
        <taxon>Pseudocercospora</taxon>
    </lineage>
</organism>
<feature type="compositionally biased region" description="Basic and acidic residues" evidence="1">
    <location>
        <begin position="22"/>
        <end position="31"/>
    </location>
</feature>
<dbReference type="RefSeq" id="XP_007921444.1">
    <property type="nucleotide sequence ID" value="XM_007923253.1"/>
</dbReference>
<feature type="region of interest" description="Disordered" evidence="1">
    <location>
        <begin position="1"/>
        <end position="40"/>
    </location>
</feature>
<sequence length="270" mass="30086">MRRALPLLPTPVRLSRGGGSADRTDKLEATHSKRWASKGGQDHPAREILLYGRALPLGNVVYCVEQGGKSKNSRFLCFHSYYIYESSALKLPCRLTRRHLPPIRLVGMKSQTIPHICTRNLHMSSLQLHATDIVSEHLIPKLGGHPVEVSKANPFSVIMCFCFAIIGHVHIVFAVLTEDLAPLRSLSVASKSRGDLLARRTTPKYELAGSAYVAAAESGLRRPCLRFKMVTSFFALCNSAAFRWGRCWLLPHCTLKLKDDIPSSSELHFE</sequence>
<dbReference type="EMBL" id="KB446555">
    <property type="protein sequence ID" value="EME88380.1"/>
    <property type="molecule type" value="Genomic_DNA"/>
</dbReference>
<dbReference type="KEGG" id="pfj:MYCFIDRAFT_170004"/>
<protein>
    <submittedName>
        <fullName evidence="2">Uncharacterized protein</fullName>
    </submittedName>
</protein>
<dbReference type="Proteomes" id="UP000016932">
    <property type="component" value="Unassembled WGS sequence"/>
</dbReference>
<gene>
    <name evidence="2" type="ORF">MYCFIDRAFT_170004</name>
</gene>
<proteinExistence type="predicted"/>
<dbReference type="HOGENOM" id="CLU_1031061_0_0_1"/>
<keyword evidence="3" id="KW-1185">Reference proteome</keyword>
<reference evidence="2 3" key="1">
    <citation type="journal article" date="2012" name="PLoS Pathog.">
        <title>Diverse lifestyles and strategies of plant pathogenesis encoded in the genomes of eighteen Dothideomycetes fungi.</title>
        <authorList>
            <person name="Ohm R.A."/>
            <person name="Feau N."/>
            <person name="Henrissat B."/>
            <person name="Schoch C.L."/>
            <person name="Horwitz B.A."/>
            <person name="Barry K.W."/>
            <person name="Condon B.J."/>
            <person name="Copeland A.C."/>
            <person name="Dhillon B."/>
            <person name="Glaser F."/>
            <person name="Hesse C.N."/>
            <person name="Kosti I."/>
            <person name="LaButti K."/>
            <person name="Lindquist E.A."/>
            <person name="Lucas S."/>
            <person name="Salamov A.A."/>
            <person name="Bradshaw R.E."/>
            <person name="Ciuffetti L."/>
            <person name="Hamelin R.C."/>
            <person name="Kema G.H.J."/>
            <person name="Lawrence C."/>
            <person name="Scott J.A."/>
            <person name="Spatafora J.W."/>
            <person name="Turgeon B.G."/>
            <person name="de Wit P.J.G.M."/>
            <person name="Zhong S."/>
            <person name="Goodwin S.B."/>
            <person name="Grigoriev I.V."/>
        </authorList>
    </citation>
    <scope>NUCLEOTIDE SEQUENCE [LARGE SCALE GENOMIC DNA]</scope>
    <source>
        <strain evidence="2 3">CIRAD86</strain>
    </source>
</reference>
<dbReference type="VEuPathDB" id="FungiDB:MYCFIDRAFT_170004"/>
<evidence type="ECO:0000313" key="3">
    <source>
        <dbReference type="Proteomes" id="UP000016932"/>
    </source>
</evidence>
<name>N1Q724_PSEFD</name>
<evidence type="ECO:0000313" key="2">
    <source>
        <dbReference type="EMBL" id="EME88380.1"/>
    </source>
</evidence>
<dbReference type="GeneID" id="19332433"/>